<dbReference type="RefSeq" id="WP_015815109.1">
    <property type="nucleotide sequence ID" value="NC_013037.1"/>
</dbReference>
<sequence length="137" mass="15774">MEDQSRRQFLQNAGLASLTSVSGITSGPERNKELFVQHIFFYLKEPNNAQHEAQLLEGLHKLAKSSYIQFAHIGKPAHTTGSDIVRDYSVSWMCFFKNIIEEEIFKSHKIYHDFIAGYAHLWERMVIYDSVGPRKVG</sequence>
<protein>
    <submittedName>
        <fullName evidence="2">Stress responsive alpha-beta barrel domain-containing protein</fullName>
    </submittedName>
</protein>
<accession>C6VWW9</accession>
<dbReference type="Pfam" id="PF07876">
    <property type="entry name" value="Dabb"/>
    <property type="match status" value="1"/>
</dbReference>
<organism evidence="2 3">
    <name type="scientific">Dyadobacter fermentans (strain ATCC 700827 / DSM 18053 / CIP 107007 / KCTC 52180 / NS114)</name>
    <dbReference type="NCBI Taxonomy" id="471854"/>
    <lineage>
        <taxon>Bacteria</taxon>
        <taxon>Pseudomonadati</taxon>
        <taxon>Bacteroidota</taxon>
        <taxon>Cytophagia</taxon>
        <taxon>Cytophagales</taxon>
        <taxon>Spirosomataceae</taxon>
        <taxon>Dyadobacter</taxon>
    </lineage>
</organism>
<dbReference type="AlphaFoldDB" id="C6VWW9"/>
<reference evidence="2 3" key="1">
    <citation type="journal article" date="2009" name="Stand. Genomic Sci.">
        <title>Complete genome sequence of Dyadobacter fermentans type strain (NS114).</title>
        <authorList>
            <person name="Lang E."/>
            <person name="Lapidus A."/>
            <person name="Chertkov O."/>
            <person name="Brettin T."/>
            <person name="Detter J.C."/>
            <person name="Han C."/>
            <person name="Copeland A."/>
            <person name="Glavina Del Rio T."/>
            <person name="Nolan M."/>
            <person name="Chen F."/>
            <person name="Lucas S."/>
            <person name="Tice H."/>
            <person name="Cheng J.F."/>
            <person name="Land M."/>
            <person name="Hauser L."/>
            <person name="Chang Y.J."/>
            <person name="Jeffries C.D."/>
            <person name="Kopitz M."/>
            <person name="Bruce D."/>
            <person name="Goodwin L."/>
            <person name="Pitluck S."/>
            <person name="Ovchinnikova G."/>
            <person name="Pati A."/>
            <person name="Ivanova N."/>
            <person name="Mavrommatis K."/>
            <person name="Chen A."/>
            <person name="Palaniappan K."/>
            <person name="Chain P."/>
            <person name="Bristow J."/>
            <person name="Eisen J.A."/>
            <person name="Markowitz V."/>
            <person name="Hugenholtz P."/>
            <person name="Goker M."/>
            <person name="Rohde M."/>
            <person name="Kyrpides N.C."/>
            <person name="Klenk H.P."/>
        </authorList>
    </citation>
    <scope>NUCLEOTIDE SEQUENCE [LARGE SCALE GENOMIC DNA]</scope>
    <source>
        <strain evidence="3">ATCC 700827 / DSM 18053 / CIP 107007 / KCTC 52180 / NS114</strain>
    </source>
</reference>
<evidence type="ECO:0000313" key="2">
    <source>
        <dbReference type="EMBL" id="ACT96869.1"/>
    </source>
</evidence>
<dbReference type="SUPFAM" id="SSF54909">
    <property type="entry name" value="Dimeric alpha+beta barrel"/>
    <property type="match status" value="1"/>
</dbReference>
<proteinExistence type="predicted"/>
<dbReference type="eggNOG" id="ENOG5031482">
    <property type="taxonomic scope" value="Bacteria"/>
</dbReference>
<dbReference type="InterPro" id="IPR011008">
    <property type="entry name" value="Dimeric_a/b-barrel"/>
</dbReference>
<name>C6VWW9_DYAFD</name>
<gene>
    <name evidence="2" type="ordered locus">Dfer_5679</name>
</gene>
<dbReference type="Gene3D" id="3.30.70.100">
    <property type="match status" value="1"/>
</dbReference>
<dbReference type="PROSITE" id="PS51318">
    <property type="entry name" value="TAT"/>
    <property type="match status" value="1"/>
</dbReference>
<dbReference type="STRING" id="471854.Dfer_5679"/>
<evidence type="ECO:0000259" key="1">
    <source>
        <dbReference type="PROSITE" id="PS51502"/>
    </source>
</evidence>
<feature type="domain" description="Stress-response A/B barrel" evidence="1">
    <location>
        <begin position="35"/>
        <end position="130"/>
    </location>
</feature>
<evidence type="ECO:0000313" key="3">
    <source>
        <dbReference type="Proteomes" id="UP000002011"/>
    </source>
</evidence>
<dbReference type="OrthoDB" id="7189263at2"/>
<dbReference type="HOGENOM" id="CLU_080664_5_0_10"/>
<keyword evidence="3" id="KW-1185">Reference proteome</keyword>
<dbReference type="InterPro" id="IPR006311">
    <property type="entry name" value="TAT_signal"/>
</dbReference>
<dbReference type="Proteomes" id="UP000002011">
    <property type="component" value="Chromosome"/>
</dbReference>
<dbReference type="PROSITE" id="PS51502">
    <property type="entry name" value="S_R_A_B_BARREL"/>
    <property type="match status" value="1"/>
</dbReference>
<dbReference type="EMBL" id="CP001619">
    <property type="protein sequence ID" value="ACT96869.1"/>
    <property type="molecule type" value="Genomic_DNA"/>
</dbReference>
<dbReference type="InterPro" id="IPR013097">
    <property type="entry name" value="Dabb"/>
</dbReference>
<dbReference type="KEGG" id="dfe:Dfer_5679"/>